<reference evidence="8 9" key="1">
    <citation type="submission" date="2024-02" db="EMBL/GenBank/DDBJ databases">
        <title>Discinaceae phylogenomics.</title>
        <authorList>
            <person name="Dirks A.C."/>
            <person name="James T.Y."/>
        </authorList>
    </citation>
    <scope>NUCLEOTIDE SEQUENCE [LARGE SCALE GENOMIC DNA]</scope>
    <source>
        <strain evidence="8 9">ACD0624</strain>
    </source>
</reference>
<sequence length="521" mass="58630">MGLLSTLLEPLGPYCQELSKLGTPLLLVFGTVSFIVLSVVLNVLNQLLFKDPTKPPMVFHYFPFFGSTIRYGMEPYVFFQDCQKKHGDVFTYIMLGRKMTACLGPKGNDFVFNGKLSDVSAEEAYSHLTTPVFGEGVVYDVPNNILMEQKKFMKFGLTVETFKAYVPLIVEQVEDLVKRSKYFKGPRGTAPLSNIIPELTLFTAARTLQGKEIRDALDGSFAGLFHDLDSGFTPTNFLFPWFPFPANKRRDHAQRTMAKFYMNIVKKRRAAAADGAEHSDMIWNLMDRTYKDGRKVSDRHVAHMMIALLMAGQHTSMATTTWILLHIADQPELVKELFAEQQRVFGKDLAPLAYEKLAECTLLNHVIRETLRIHPPLHSIMRKVKSPMHVTDTNFVIPAGHYILGAPGVSAMDEKYFKNPLAFDPFRWVGQGAEDEGEKIDFGFGMISKGTASPYLPFGAGRHRCIGEQFANVQLATILATWVRMFELGYPEGCGVPKPDYTSMIALPAQPSMISWIKRDP</sequence>
<proteinExistence type="inferred from homology"/>
<gene>
    <name evidence="8" type="primary">ERG11</name>
    <name evidence="8" type="ORF">Q9L58_007578</name>
</gene>
<keyword evidence="9" id="KW-1185">Reference proteome</keyword>
<evidence type="ECO:0000256" key="3">
    <source>
        <dbReference type="ARBA" id="ARBA00022617"/>
    </source>
</evidence>
<keyword evidence="7" id="KW-0812">Transmembrane</keyword>
<keyword evidence="4 6" id="KW-0479">Metal-binding</keyword>
<dbReference type="Proteomes" id="UP001447188">
    <property type="component" value="Unassembled WGS sequence"/>
</dbReference>
<evidence type="ECO:0000256" key="1">
    <source>
        <dbReference type="ARBA" id="ARBA00001971"/>
    </source>
</evidence>
<evidence type="ECO:0000256" key="5">
    <source>
        <dbReference type="ARBA" id="ARBA00023004"/>
    </source>
</evidence>
<dbReference type="PANTHER" id="PTHR24304">
    <property type="entry name" value="CYTOCHROME P450 FAMILY 7"/>
    <property type="match status" value="1"/>
</dbReference>
<comment type="similarity">
    <text evidence="2 6">Belongs to the cytochrome P450 family.</text>
</comment>
<keyword evidence="6" id="KW-0503">Monooxygenase</keyword>
<organism evidence="8 9">
    <name type="scientific">Discina gigas</name>
    <dbReference type="NCBI Taxonomy" id="1032678"/>
    <lineage>
        <taxon>Eukaryota</taxon>
        <taxon>Fungi</taxon>
        <taxon>Dikarya</taxon>
        <taxon>Ascomycota</taxon>
        <taxon>Pezizomycotina</taxon>
        <taxon>Pezizomycetes</taxon>
        <taxon>Pezizales</taxon>
        <taxon>Discinaceae</taxon>
        <taxon>Discina</taxon>
    </lineage>
</organism>
<dbReference type="CDD" id="cd11042">
    <property type="entry name" value="CYP51-like"/>
    <property type="match status" value="1"/>
</dbReference>
<comment type="caution">
    <text evidence="8">The sequence shown here is derived from an EMBL/GenBank/DDBJ whole genome shotgun (WGS) entry which is preliminary data.</text>
</comment>
<dbReference type="InterPro" id="IPR002403">
    <property type="entry name" value="Cyt_P450_E_grp-IV"/>
</dbReference>
<keyword evidence="5 6" id="KW-0408">Iron</keyword>
<keyword evidence="7" id="KW-0472">Membrane</keyword>
<comment type="cofactor">
    <cofactor evidence="1">
        <name>heme</name>
        <dbReference type="ChEBI" id="CHEBI:30413"/>
    </cofactor>
</comment>
<evidence type="ECO:0000256" key="2">
    <source>
        <dbReference type="ARBA" id="ARBA00010617"/>
    </source>
</evidence>
<dbReference type="PROSITE" id="PS00086">
    <property type="entry name" value="CYTOCHROME_P450"/>
    <property type="match status" value="1"/>
</dbReference>
<dbReference type="InterPro" id="IPR017972">
    <property type="entry name" value="Cyt_P450_CS"/>
</dbReference>
<protein>
    <submittedName>
        <fullName evidence="8">Lanosterol 14-alpha-demethylase</fullName>
        <ecNumber evidence="8">1.14.14.154</ecNumber>
    </submittedName>
</protein>
<dbReference type="PANTHER" id="PTHR24304:SF2">
    <property type="entry name" value="24-HYDROXYCHOLESTEROL 7-ALPHA-HYDROXYLASE"/>
    <property type="match status" value="1"/>
</dbReference>
<name>A0ABR3GC45_9PEZI</name>
<dbReference type="Gene3D" id="1.10.630.10">
    <property type="entry name" value="Cytochrome P450"/>
    <property type="match status" value="1"/>
</dbReference>
<accession>A0ABR3GC45</accession>
<dbReference type="PRINTS" id="PR00465">
    <property type="entry name" value="EP450IV"/>
</dbReference>
<evidence type="ECO:0000313" key="8">
    <source>
        <dbReference type="EMBL" id="KAL0633546.1"/>
    </source>
</evidence>
<dbReference type="InterPro" id="IPR050529">
    <property type="entry name" value="CYP450_sterol_14alpha_dmase"/>
</dbReference>
<evidence type="ECO:0000256" key="4">
    <source>
        <dbReference type="ARBA" id="ARBA00022723"/>
    </source>
</evidence>
<evidence type="ECO:0000313" key="9">
    <source>
        <dbReference type="Proteomes" id="UP001447188"/>
    </source>
</evidence>
<dbReference type="InterPro" id="IPR001128">
    <property type="entry name" value="Cyt_P450"/>
</dbReference>
<evidence type="ECO:0000256" key="7">
    <source>
        <dbReference type="SAM" id="Phobius"/>
    </source>
</evidence>
<dbReference type="Pfam" id="PF00067">
    <property type="entry name" value="p450"/>
    <property type="match status" value="1"/>
</dbReference>
<feature type="transmembrane region" description="Helical" evidence="7">
    <location>
        <begin position="25"/>
        <end position="44"/>
    </location>
</feature>
<dbReference type="InterPro" id="IPR036396">
    <property type="entry name" value="Cyt_P450_sf"/>
</dbReference>
<keyword evidence="3 6" id="KW-0349">Heme</keyword>
<dbReference type="SUPFAM" id="SSF48264">
    <property type="entry name" value="Cytochrome P450"/>
    <property type="match status" value="1"/>
</dbReference>
<dbReference type="GO" id="GO:0008398">
    <property type="term" value="F:sterol 14-demethylase activity"/>
    <property type="evidence" value="ECO:0007669"/>
    <property type="project" value="UniProtKB-EC"/>
</dbReference>
<evidence type="ECO:0000256" key="6">
    <source>
        <dbReference type="RuleBase" id="RU000461"/>
    </source>
</evidence>
<dbReference type="PRINTS" id="PR00385">
    <property type="entry name" value="P450"/>
</dbReference>
<dbReference type="EMBL" id="JBBBZM010000122">
    <property type="protein sequence ID" value="KAL0633546.1"/>
    <property type="molecule type" value="Genomic_DNA"/>
</dbReference>
<dbReference type="EC" id="1.14.14.154" evidence="8"/>
<keyword evidence="7" id="KW-1133">Transmembrane helix</keyword>
<keyword evidence="6 8" id="KW-0560">Oxidoreductase</keyword>